<dbReference type="Proteomes" id="UP000075321">
    <property type="component" value="Unassembled WGS sequence"/>
</dbReference>
<evidence type="ECO:0000313" key="2">
    <source>
        <dbReference type="EMBL" id="KYH24039.1"/>
    </source>
</evidence>
<evidence type="ECO:0000313" key="3">
    <source>
        <dbReference type="Proteomes" id="UP000075321"/>
    </source>
</evidence>
<protein>
    <submittedName>
        <fullName evidence="2">Uncharacterized protein</fullName>
    </submittedName>
</protein>
<reference evidence="2 3" key="1">
    <citation type="submission" date="2016-02" db="EMBL/GenBank/DDBJ databases">
        <title>Genome sequence of Halalkalicoccus paucihalophilus DSM 24557.</title>
        <authorList>
            <person name="Poehlein A."/>
            <person name="Daniel R."/>
        </authorList>
    </citation>
    <scope>NUCLEOTIDE SEQUENCE [LARGE SCALE GENOMIC DNA]</scope>
    <source>
        <strain evidence="2 3">DSM 24557</strain>
    </source>
</reference>
<dbReference type="EMBL" id="LTAZ01000017">
    <property type="protein sequence ID" value="KYH24039.1"/>
    <property type="molecule type" value="Genomic_DNA"/>
</dbReference>
<feature type="region of interest" description="Disordered" evidence="1">
    <location>
        <begin position="150"/>
        <end position="186"/>
    </location>
</feature>
<dbReference type="PATRIC" id="fig|1008153.3.peg.4411"/>
<organism evidence="2 3">
    <name type="scientific">Halalkalicoccus paucihalophilus</name>
    <dbReference type="NCBI Taxonomy" id="1008153"/>
    <lineage>
        <taxon>Archaea</taxon>
        <taxon>Methanobacteriati</taxon>
        <taxon>Methanobacteriota</taxon>
        <taxon>Stenosarchaea group</taxon>
        <taxon>Halobacteria</taxon>
        <taxon>Halobacteriales</taxon>
        <taxon>Halococcaceae</taxon>
        <taxon>Halalkalicoccus</taxon>
    </lineage>
</organism>
<keyword evidence="3" id="KW-1185">Reference proteome</keyword>
<dbReference type="AlphaFoldDB" id="A0A151A8U3"/>
<dbReference type="RefSeq" id="WP_245634268.1">
    <property type="nucleotide sequence ID" value="NZ_LTAZ01000017.1"/>
</dbReference>
<sequence>MTLEHIAQSISDRRRCLLFAWPDTAASIARRLDECPECMRSFSGEDGAHRLYNANGDVRAGPNEIKVYRPAGGQTVWLTHEGRPGVELRDSDSETLATFDDPEDVFTDPTVYPATETDITDFSEWTPIKRPALPGRIDRDMVDVLAVTDDDLEVLEPSGDRTPITELPEESDDKKPGKILVDDLRR</sequence>
<feature type="compositionally biased region" description="Basic and acidic residues" evidence="1">
    <location>
        <begin position="172"/>
        <end position="186"/>
    </location>
</feature>
<accession>A0A151A8U3</accession>
<comment type="caution">
    <text evidence="2">The sequence shown here is derived from an EMBL/GenBank/DDBJ whole genome shotgun (WGS) entry which is preliminary data.</text>
</comment>
<evidence type="ECO:0000256" key="1">
    <source>
        <dbReference type="SAM" id="MobiDB-lite"/>
    </source>
</evidence>
<gene>
    <name evidence="2" type="ORF">HAPAU_41180</name>
</gene>
<proteinExistence type="predicted"/>
<name>A0A151A8U3_9EURY</name>